<accession>A0A240SXW0</accession>
<dbReference type="GO" id="GO:0043025">
    <property type="term" value="C:neuronal cell body"/>
    <property type="evidence" value="ECO:0007669"/>
    <property type="project" value="TreeGrafter"/>
</dbReference>
<keyword evidence="2 8" id="KW-1003">Cell membrane</keyword>
<dbReference type="GO" id="GO:0005886">
    <property type="term" value="C:plasma membrane"/>
    <property type="evidence" value="ECO:0007669"/>
    <property type="project" value="UniProtKB-SubCell"/>
</dbReference>
<dbReference type="Pfam" id="PF08395">
    <property type="entry name" value="7tm_7"/>
    <property type="match status" value="1"/>
</dbReference>
<keyword evidence="6 8" id="KW-0675">Receptor</keyword>
<dbReference type="GO" id="GO:0007635">
    <property type="term" value="P:chemosensory behavior"/>
    <property type="evidence" value="ECO:0007669"/>
    <property type="project" value="TreeGrafter"/>
</dbReference>
<evidence type="ECO:0000256" key="1">
    <source>
        <dbReference type="ARBA" id="ARBA00004651"/>
    </source>
</evidence>
<dbReference type="GO" id="GO:0007165">
    <property type="term" value="P:signal transduction"/>
    <property type="evidence" value="ECO:0007669"/>
    <property type="project" value="UniProtKB-KW"/>
</dbReference>
<evidence type="ECO:0000256" key="5">
    <source>
        <dbReference type="ARBA" id="ARBA00023136"/>
    </source>
</evidence>
<keyword evidence="3 8" id="KW-0812">Transmembrane</keyword>
<evidence type="ECO:0000256" key="7">
    <source>
        <dbReference type="ARBA" id="ARBA00023224"/>
    </source>
</evidence>
<organism evidence="9 10">
    <name type="scientific">Lutzomyia longipalpis</name>
    <name type="common">Sand fly</name>
    <dbReference type="NCBI Taxonomy" id="7200"/>
    <lineage>
        <taxon>Eukaryota</taxon>
        <taxon>Metazoa</taxon>
        <taxon>Ecdysozoa</taxon>
        <taxon>Arthropoda</taxon>
        <taxon>Hexapoda</taxon>
        <taxon>Insecta</taxon>
        <taxon>Pterygota</taxon>
        <taxon>Neoptera</taxon>
        <taxon>Endopterygota</taxon>
        <taxon>Diptera</taxon>
        <taxon>Nematocera</taxon>
        <taxon>Psychodoidea</taxon>
        <taxon>Psychodidae</taxon>
        <taxon>Lutzomyia</taxon>
        <taxon>Lutzomyia</taxon>
    </lineage>
</organism>
<proteinExistence type="inferred from homology"/>
<dbReference type="EnsemblMetazoa" id="LLOJ010758-RA">
    <property type="protein sequence ID" value="LLOJ010758-PA"/>
    <property type="gene ID" value="LLOJ010758"/>
</dbReference>
<evidence type="ECO:0000313" key="9">
    <source>
        <dbReference type="EnsemblMetazoa" id="LLOJ010758-PA"/>
    </source>
</evidence>
<evidence type="ECO:0000256" key="6">
    <source>
        <dbReference type="ARBA" id="ARBA00023170"/>
    </source>
</evidence>
<feature type="transmembrane region" description="Helical" evidence="8">
    <location>
        <begin position="127"/>
        <end position="147"/>
    </location>
</feature>
<dbReference type="AlphaFoldDB" id="A0A240SXW0"/>
<evidence type="ECO:0000256" key="2">
    <source>
        <dbReference type="ARBA" id="ARBA00022475"/>
    </source>
</evidence>
<keyword evidence="4 8" id="KW-1133">Transmembrane helix</keyword>
<dbReference type="PANTHER" id="PTHR21143:SF133">
    <property type="entry name" value="GUSTATORY AND PHEROMONE RECEPTOR 32A-RELATED"/>
    <property type="match status" value="1"/>
</dbReference>
<feature type="transmembrane region" description="Helical" evidence="8">
    <location>
        <begin position="242"/>
        <end position="264"/>
    </location>
</feature>
<feature type="transmembrane region" description="Helical" evidence="8">
    <location>
        <begin position="270"/>
        <end position="288"/>
    </location>
</feature>
<comment type="subcellular location">
    <subcellularLocation>
        <location evidence="1 8">Cell membrane</location>
        <topology evidence="1 8">Multi-pass membrane protein</topology>
    </subcellularLocation>
</comment>
<comment type="similarity">
    <text evidence="8">Belongs to the insect chemoreceptor superfamily. Gustatory receptor (GR) family.</text>
</comment>
<keyword evidence="7 8" id="KW-0807">Transducer</keyword>
<evidence type="ECO:0000256" key="3">
    <source>
        <dbReference type="ARBA" id="ARBA00022692"/>
    </source>
</evidence>
<evidence type="ECO:0000256" key="4">
    <source>
        <dbReference type="ARBA" id="ARBA00022989"/>
    </source>
</evidence>
<dbReference type="GO" id="GO:0030424">
    <property type="term" value="C:axon"/>
    <property type="evidence" value="ECO:0007669"/>
    <property type="project" value="TreeGrafter"/>
</dbReference>
<dbReference type="GO" id="GO:0050909">
    <property type="term" value="P:sensory perception of taste"/>
    <property type="evidence" value="ECO:0007669"/>
    <property type="project" value="InterPro"/>
</dbReference>
<reference evidence="9" key="1">
    <citation type="submission" date="2020-05" db="UniProtKB">
        <authorList>
            <consortium name="EnsemblMetazoa"/>
        </authorList>
    </citation>
    <scope>IDENTIFICATION</scope>
    <source>
        <strain evidence="9">Jacobina</strain>
    </source>
</reference>
<dbReference type="GO" id="GO:0030425">
    <property type="term" value="C:dendrite"/>
    <property type="evidence" value="ECO:0007669"/>
    <property type="project" value="TreeGrafter"/>
</dbReference>
<feature type="transmembrane region" description="Helical" evidence="8">
    <location>
        <begin position="344"/>
        <end position="369"/>
    </location>
</feature>
<dbReference type="VEuPathDB" id="VectorBase:LLOJ010758"/>
<protein>
    <recommendedName>
        <fullName evidence="8">Gustatory receptor</fullName>
    </recommendedName>
</protein>
<keyword evidence="5 8" id="KW-0472">Membrane</keyword>
<feature type="transmembrane region" description="Helical" evidence="8">
    <location>
        <begin position="32"/>
        <end position="55"/>
    </location>
</feature>
<dbReference type="Proteomes" id="UP000092461">
    <property type="component" value="Unassembled WGS sequence"/>
</dbReference>
<comment type="function">
    <text evidence="8">Gustatory receptor which mediates acceptance or avoidance behavior, depending on its substrates.</text>
</comment>
<evidence type="ECO:0000256" key="8">
    <source>
        <dbReference type="RuleBase" id="RU363108"/>
    </source>
</evidence>
<dbReference type="EMBL" id="AJWK01012972">
    <property type="status" value="NOT_ANNOTATED_CDS"/>
    <property type="molecule type" value="Genomic_DNA"/>
</dbReference>
<name>A0A240SXW0_LUTLO</name>
<dbReference type="PANTHER" id="PTHR21143">
    <property type="entry name" value="INVERTEBRATE GUSTATORY RECEPTOR"/>
    <property type="match status" value="1"/>
</dbReference>
<dbReference type="InterPro" id="IPR013604">
    <property type="entry name" value="7TM_chemorcpt"/>
</dbReference>
<keyword evidence="10" id="KW-1185">Reference proteome</keyword>
<evidence type="ECO:0000313" key="10">
    <source>
        <dbReference type="Proteomes" id="UP000092461"/>
    </source>
</evidence>
<dbReference type="GO" id="GO:0008049">
    <property type="term" value="P:male courtship behavior"/>
    <property type="evidence" value="ECO:0007669"/>
    <property type="project" value="TreeGrafter"/>
</dbReference>
<sequence length="370" mass="43312">MELLKLLNSYFNFFRFFGICIQTPDSSNRTKILSYCSSIFGLLYSSILLFSLYVFDKPITGAGIVNYLQGICFFLTHITVMIETLATRKQQLQFWNFLKKIEYLYGDEVEEVKLKYITCKRIVARKFWILLGFTVAVETTLFAILITNRSRGNEDMSDWETWVAYILSVLVGRIRHLSHLVFLEILKVHLEIFNNSLMELKGKFNCLNANSLIEELNSIKFRHTYIWELCQSINSCFQLSQLLNFFSYYLHLTSISYFVYLRIVYGKFDMILTTIILLFPVFSHIFAITKTSDDVQMEAQKSTHLLQNLMQNNKDSLNKFLKNCIIDLSLQMHHERISITIGKLFVLNLALITAIFGTIATYFVIYIQFF</sequence>
<feature type="transmembrane region" description="Helical" evidence="8">
    <location>
        <begin position="162"/>
        <end position="183"/>
    </location>
</feature>
<feature type="transmembrane region" description="Helical" evidence="8">
    <location>
        <begin position="67"/>
        <end position="86"/>
    </location>
</feature>